<organism evidence="1">
    <name type="scientific">gut metagenome</name>
    <dbReference type="NCBI Taxonomy" id="749906"/>
    <lineage>
        <taxon>unclassified sequences</taxon>
        <taxon>metagenomes</taxon>
        <taxon>organismal metagenomes</taxon>
    </lineage>
</organism>
<comment type="caution">
    <text evidence="1">The sequence shown here is derived from an EMBL/GenBank/DDBJ whole genome shotgun (WGS) entry which is preliminary data.</text>
</comment>
<dbReference type="EMBL" id="AMCI01001225">
    <property type="protein sequence ID" value="EJX06218.1"/>
    <property type="molecule type" value="Genomic_DNA"/>
</dbReference>
<evidence type="ECO:0000313" key="1">
    <source>
        <dbReference type="EMBL" id="EJX06218.1"/>
    </source>
</evidence>
<accession>J9GTX5</accession>
<reference evidence="1" key="1">
    <citation type="journal article" date="2012" name="PLoS ONE">
        <title>Gene sets for utilization of primary and secondary nutrition supplies in the distal gut of endangered iberian lynx.</title>
        <authorList>
            <person name="Alcaide M."/>
            <person name="Messina E."/>
            <person name="Richter M."/>
            <person name="Bargiela R."/>
            <person name="Peplies J."/>
            <person name="Huws S.A."/>
            <person name="Newbold C.J."/>
            <person name="Golyshin P.N."/>
            <person name="Simon M.A."/>
            <person name="Lopez G."/>
            <person name="Yakimov M.M."/>
            <person name="Ferrer M."/>
        </authorList>
    </citation>
    <scope>NUCLEOTIDE SEQUENCE</scope>
</reference>
<proteinExistence type="predicted"/>
<dbReference type="AlphaFoldDB" id="J9GTX5"/>
<protein>
    <submittedName>
        <fullName evidence="1">Uncharacterized protein</fullName>
    </submittedName>
</protein>
<name>J9GTX5_9ZZZZ</name>
<sequence>MTLGETTESNEVKPCCFSLWQWSGGACPLIAIICQPLLLGARGTEQDGWLFFPKGRLFQHRMKYDRSEEVANICEVVYQNLSMALLLQALACVL</sequence>
<gene>
    <name evidence="1" type="ORF">EVA_05672</name>
</gene>